<dbReference type="Proteomes" id="UP000006094">
    <property type="component" value="Chromosome"/>
</dbReference>
<feature type="compositionally biased region" description="Basic residues" evidence="1">
    <location>
        <begin position="12"/>
        <end position="21"/>
    </location>
</feature>
<proteinExistence type="predicted"/>
<keyword evidence="4" id="KW-1185">Reference proteome</keyword>
<dbReference type="InterPro" id="IPR025874">
    <property type="entry name" value="DZR"/>
</dbReference>
<dbReference type="KEGG" id="cad:Curi_c08240"/>
<reference evidence="3 4" key="1">
    <citation type="journal article" date="2012" name="PLoS ONE">
        <title>The purine-utilizing bacterium Clostridium acidurici 9a: a genome-guided metabolic reconsideration.</title>
        <authorList>
            <person name="Hartwich K."/>
            <person name="Poehlein A."/>
            <person name="Daniel R."/>
        </authorList>
    </citation>
    <scope>NUCLEOTIDE SEQUENCE [LARGE SCALE GENOMIC DNA]</scope>
    <source>
        <strain evidence="4">ATCC 7906 / DSM 604 / BCRC 14475 / CIP 104303 / KCTC 5404 / NCIMB 10678 / 9a</strain>
    </source>
</reference>
<evidence type="ECO:0000313" key="3">
    <source>
        <dbReference type="EMBL" id="AFS77897.1"/>
    </source>
</evidence>
<evidence type="ECO:0000313" key="4">
    <source>
        <dbReference type="Proteomes" id="UP000006094"/>
    </source>
</evidence>
<dbReference type="eggNOG" id="COG1040">
    <property type="taxonomic scope" value="Bacteria"/>
</dbReference>
<evidence type="ECO:0000259" key="2">
    <source>
        <dbReference type="Pfam" id="PF12773"/>
    </source>
</evidence>
<dbReference type="OrthoDB" id="9764015at2"/>
<sequence>MGFFSRSSSDKHKYKHGHYGSKHYKKKGLIDNIFNILNSSSRSHRKYREHNKYFGESFHKQNTNGSIICSRCKTPNSHEAKFCNSCGEKMISRQYCPNCGKDISPNDSFCSSCGKKV</sequence>
<gene>
    <name evidence="3" type="ordered locus">Curi_c08240</name>
</gene>
<protein>
    <recommendedName>
        <fullName evidence="2">DZANK-type domain-containing protein</fullName>
    </recommendedName>
</protein>
<name>K0AYQ1_GOTA9</name>
<dbReference type="Pfam" id="PF12773">
    <property type="entry name" value="DZR"/>
    <property type="match status" value="1"/>
</dbReference>
<dbReference type="HOGENOM" id="CLU_168112_0_0_9"/>
<evidence type="ECO:0000256" key="1">
    <source>
        <dbReference type="SAM" id="MobiDB-lite"/>
    </source>
</evidence>
<dbReference type="EMBL" id="CP003326">
    <property type="protein sequence ID" value="AFS77897.1"/>
    <property type="molecule type" value="Genomic_DNA"/>
</dbReference>
<feature type="domain" description="DZANK-type" evidence="2">
    <location>
        <begin position="69"/>
        <end position="114"/>
    </location>
</feature>
<accession>K0AYQ1</accession>
<dbReference type="AlphaFoldDB" id="K0AYQ1"/>
<organism evidence="3 4">
    <name type="scientific">Gottschalkia acidurici (strain ATCC 7906 / DSM 604 / BCRC 14475 / CIP 104303 / KCTC 5404 / NCIMB 10678 / 9a)</name>
    <name type="common">Clostridium acidurici</name>
    <dbReference type="NCBI Taxonomy" id="1128398"/>
    <lineage>
        <taxon>Bacteria</taxon>
        <taxon>Bacillati</taxon>
        <taxon>Bacillota</taxon>
        <taxon>Tissierellia</taxon>
        <taxon>Tissierellales</taxon>
        <taxon>Gottschalkiaceae</taxon>
        <taxon>Gottschalkia</taxon>
    </lineage>
</organism>
<dbReference type="STRING" id="1128398.Curi_c08240"/>
<feature type="region of interest" description="Disordered" evidence="1">
    <location>
        <begin position="1"/>
        <end position="21"/>
    </location>
</feature>
<dbReference type="RefSeq" id="WP_014967034.1">
    <property type="nucleotide sequence ID" value="NC_018664.1"/>
</dbReference>